<accession>A0A6C0DIU0</accession>
<reference evidence="2" key="1">
    <citation type="journal article" date="2020" name="Nature">
        <title>Giant virus diversity and host interactions through global metagenomics.</title>
        <authorList>
            <person name="Schulz F."/>
            <person name="Roux S."/>
            <person name="Paez-Espino D."/>
            <person name="Jungbluth S."/>
            <person name="Walsh D.A."/>
            <person name="Denef V.J."/>
            <person name="McMahon K.D."/>
            <person name="Konstantinidis K.T."/>
            <person name="Eloe-Fadrosh E.A."/>
            <person name="Kyrpides N.C."/>
            <person name="Woyke T."/>
        </authorList>
    </citation>
    <scope>NUCLEOTIDE SEQUENCE</scope>
    <source>
        <strain evidence="2">GVMAG-M-3300023174-207</strain>
    </source>
</reference>
<feature type="compositionally biased region" description="Polar residues" evidence="1">
    <location>
        <begin position="131"/>
        <end position="140"/>
    </location>
</feature>
<sequence length="169" mass="18755">MRRSRSSKRRSPRRRSLRKRSPMMALHMRYAPPKMEISSSDLLMLPSQGILGSLKNVAAKAQSGYNKALETKQKAESVAKKALEKGQQLQAQATALAEKAEKTGKQLQQKAEQIQQQADQAKQQYEQAKASVQSIGQTLITPPPSSTPTEVAKEVVKATAPMQALRRRF</sequence>
<feature type="region of interest" description="Disordered" evidence="1">
    <location>
        <begin position="1"/>
        <end position="23"/>
    </location>
</feature>
<feature type="compositionally biased region" description="Basic residues" evidence="1">
    <location>
        <begin position="1"/>
        <end position="21"/>
    </location>
</feature>
<evidence type="ECO:0000256" key="1">
    <source>
        <dbReference type="SAM" id="MobiDB-lite"/>
    </source>
</evidence>
<dbReference type="AlphaFoldDB" id="A0A6C0DIU0"/>
<dbReference type="SUPFAM" id="SSF103657">
    <property type="entry name" value="BAR/IMD domain-like"/>
    <property type="match status" value="1"/>
</dbReference>
<name>A0A6C0DIU0_9ZZZZ</name>
<organism evidence="2">
    <name type="scientific">viral metagenome</name>
    <dbReference type="NCBI Taxonomy" id="1070528"/>
    <lineage>
        <taxon>unclassified sequences</taxon>
        <taxon>metagenomes</taxon>
        <taxon>organismal metagenomes</taxon>
    </lineage>
</organism>
<evidence type="ECO:0000313" key="2">
    <source>
        <dbReference type="EMBL" id="QHT16858.1"/>
    </source>
</evidence>
<proteinExistence type="predicted"/>
<feature type="region of interest" description="Disordered" evidence="1">
    <location>
        <begin position="98"/>
        <end position="155"/>
    </location>
</feature>
<feature type="compositionally biased region" description="Low complexity" evidence="1">
    <location>
        <begin position="105"/>
        <end position="130"/>
    </location>
</feature>
<dbReference type="EMBL" id="MN739627">
    <property type="protein sequence ID" value="QHT16858.1"/>
    <property type="molecule type" value="Genomic_DNA"/>
</dbReference>
<protein>
    <submittedName>
        <fullName evidence="2">Uncharacterized protein</fullName>
    </submittedName>
</protein>
<dbReference type="InterPro" id="IPR027267">
    <property type="entry name" value="AH/BAR_dom_sf"/>
</dbReference>